<dbReference type="Pfam" id="PF25683">
    <property type="entry name" value="URGCP_GTPase"/>
    <property type="match status" value="1"/>
</dbReference>
<keyword evidence="1" id="KW-0547">Nucleotide-binding</keyword>
<evidence type="ECO:0000256" key="1">
    <source>
        <dbReference type="ARBA" id="ARBA00022741"/>
    </source>
</evidence>
<name>A0A815QL54_9BILA</name>
<feature type="domain" description="GB1/RHD3-type G" evidence="4">
    <location>
        <begin position="681"/>
        <end position="711"/>
    </location>
</feature>
<reference evidence="6" key="1">
    <citation type="submission" date="2021-02" db="EMBL/GenBank/DDBJ databases">
        <authorList>
            <person name="Nowell W R."/>
        </authorList>
    </citation>
    <scope>NUCLEOTIDE SEQUENCE</scope>
</reference>
<evidence type="ECO:0000259" key="4">
    <source>
        <dbReference type="PROSITE" id="PS51715"/>
    </source>
</evidence>
<evidence type="ECO:0000256" key="3">
    <source>
        <dbReference type="PROSITE-ProRule" id="PRU01052"/>
    </source>
</evidence>
<gene>
    <name evidence="6" type="ORF">ZHD862_LOCUS35855</name>
</gene>
<evidence type="ECO:0000256" key="2">
    <source>
        <dbReference type="ARBA" id="ARBA00023134"/>
    </source>
</evidence>
<dbReference type="GO" id="GO:0005525">
    <property type="term" value="F:GTP binding"/>
    <property type="evidence" value="ECO:0007669"/>
    <property type="project" value="UniProtKB-KW"/>
</dbReference>
<proteinExistence type="inferred from homology"/>
<accession>A0A815QL54</accession>
<dbReference type="InterPro" id="IPR052986">
    <property type="entry name" value="VLIG_GTPase"/>
</dbReference>
<keyword evidence="2" id="KW-0342">GTP-binding</keyword>
<comment type="caution">
    <text evidence="6">The sequence shown here is derived from an EMBL/GenBank/DDBJ whole genome shotgun (WGS) entry which is preliminary data.</text>
</comment>
<comment type="similarity">
    <text evidence="3">Belongs to the TRAFAC class dynamin-like GTPase superfamily. GB1/RHD3 GTPase family.</text>
</comment>
<dbReference type="Proteomes" id="UP000663864">
    <property type="component" value="Unassembled WGS sequence"/>
</dbReference>
<evidence type="ECO:0000313" key="6">
    <source>
        <dbReference type="EMBL" id="CAF1464828.1"/>
    </source>
</evidence>
<dbReference type="InterPro" id="IPR030386">
    <property type="entry name" value="G_GB1_RHD3_dom"/>
</dbReference>
<dbReference type="InterPro" id="IPR027417">
    <property type="entry name" value="P-loop_NTPase"/>
</dbReference>
<dbReference type="EMBL" id="CAJNOT010005411">
    <property type="protein sequence ID" value="CAF1464828.1"/>
    <property type="molecule type" value="Genomic_DNA"/>
</dbReference>
<evidence type="ECO:0008006" key="8">
    <source>
        <dbReference type="Google" id="ProtNLM"/>
    </source>
</evidence>
<sequence length="1645" mass="188863">MKNAIRSRFVVGSNVHIRILVPTGQTSGDQPGIHTSLNELPSCDLSNPTLRPTFTSSTYTAVPITAITHDHSASLTQNHPRNLTHNNLPVENTSISRSQEIMNTTSPQNTTAIMTTKNNDFDEEIKLVMKCIKQNSLSLENLVEAGELIYIDKTLKDISNDIIDRLSKEHFELRKFIDECQIPIMFLLKRQQNLDDFILTLTFIFEDAKNDQSLATTFKLNLRLFLHVLLLNSDIFLSRIVMSLISKRNPVPFIEPKIQSWNLNNDKDPGYDFIPSIIHVWDHTRPTVLSFGIGNNCQGKTSLLNVLFQSTFEQSVTSIYFQQTIDIDFGYAFNPERQLNIADCHGNMTLDLLTKIRTLFDGYLIHINNQYLKEHSETIIEYLELLPKNKFYFILIRDINSPSSATEIQNQCQRLIDSSYTTNSRRSSIFPLVNMSNTTDRQIQHIIQRLRNQILKSVENQKDNIVDREAFQNCMEKILNKGYISYLITMDGIIQPLKKRLLSKTSDDPDQSNFPLYLKFTKLCELRQELKRIDFYGSNSEKKFNITQQIFKLKNESNPVSSLSLDHTAGFVFENFIEILKNDHMLMSLHLLSSELRQVLLSQGGDKLASNLTVANSFLSLEVIWRNAIVCYNHASSSNQKLILQCYIKYIQAGFPFEIIDGDHFYFQHPFLTEVMKHFEKQRILVISIIGPQNSGKSTLLNYMFGTLFEVREGRCTRGIYGSLVKCNSIPGIDYIMLIDTEGLLSIEKSDKEYDRRLVLFCLAVSHLVIVNMLGDINETLKDMLTLCTDSLKELGVNKVPKPTVHFVLNQKADPNIKNHLEAINKIIFDLRDQDLAETIDIGTDTFHTLPSAFKRERLSNDTTGPCLLRTEPDFIELTQKLVSKITQSAKQCYDRGENTNFTPRQWLTTSITIFETLQSFPDLTYFKDIKEKRQDDKIRKQIGELLSVTLPSQYRQKLIEEHSDKNEQEIKKSFQSKFQDHQDKLKSDLENIFMLENASERIRERCSQFLQRQVTEMMNAWCTAAIQASDQKLMGLLVRDGSADLKKLINSIIKKGEVLSKYQATAQFEELWQEKVQFITSNFNPTDRLKQAIKFVYGNYNIFERNSLPSSDNFLTKLSIIKEFTKFKNLIELRDELRRYFNHEVIHLQERVTLKPNNFDFTSSTIENFTYLNKQILLDKMYAIEGQNSNSSITYDHKPNMLQRGLVKAKNLIWYKSSSSNNTNEAKLLEIDFKQEIRSIMISELQRDPFDPSNILQLNVFFDTIYTQLLKLVQDDSGIRPVEIDITQKIVGVINTIIGEINLELAVFDLSLSRNISSAIHFNVVVLLTLLHYFEQQRHFDQQLQTLKKEKPGLLNFFISYVVPDAATDKEGGEIFVHQVLSAVGDVLTTKAYVIIQKNLETQKDLSRKVLQKICDGKLQTASEAWLLKYIEKPTDIIVEEFQTKWNDIKHVIESEIQSEKIQLKQLLINFFDTIRLMSSALSGEGSSVQFIDELFTSSAGVADENLKNKGQCMMLLLYAYLTLEKIELSMSYTVFDNVYTITSKGVKFFQNLAKPDAKLANLIGVTKTKSAVTSIKSFQLFLGSILEVEPSIYKQYKSLPETFSSYDKDGSYIKLLDKARGCTASCPCCLRPCDAEHSVLSNP</sequence>
<dbReference type="SUPFAM" id="SSF52540">
    <property type="entry name" value="P-loop containing nucleoside triphosphate hydrolases"/>
    <property type="match status" value="2"/>
</dbReference>
<feature type="domain" description="VLIG-type G" evidence="5">
    <location>
        <begin position="681"/>
        <end position="785"/>
    </location>
</feature>
<dbReference type="PROSITE" id="PS51715">
    <property type="entry name" value="G_GB1_RHD3"/>
    <property type="match status" value="1"/>
</dbReference>
<dbReference type="PANTHER" id="PTHR14819:SF25">
    <property type="entry name" value="CHROMOSOME UNDETERMINED SCAFFOLD_52, WHOLE GENOME SHOTGUN SEQUENCE"/>
    <property type="match status" value="1"/>
</dbReference>
<dbReference type="PANTHER" id="PTHR14819">
    <property type="entry name" value="GTP-BINDING"/>
    <property type="match status" value="1"/>
</dbReference>
<evidence type="ECO:0000259" key="5">
    <source>
        <dbReference type="PROSITE" id="PS51717"/>
    </source>
</evidence>
<feature type="non-terminal residue" evidence="6">
    <location>
        <position position="1"/>
    </location>
</feature>
<dbReference type="InterPro" id="IPR030383">
    <property type="entry name" value="G_VLIG_dom"/>
</dbReference>
<evidence type="ECO:0000313" key="7">
    <source>
        <dbReference type="Proteomes" id="UP000663864"/>
    </source>
</evidence>
<dbReference type="Gene3D" id="3.40.50.300">
    <property type="entry name" value="P-loop containing nucleotide triphosphate hydrolases"/>
    <property type="match status" value="1"/>
</dbReference>
<dbReference type="PROSITE" id="PS51717">
    <property type="entry name" value="G_VLIG"/>
    <property type="match status" value="1"/>
</dbReference>
<protein>
    <recommendedName>
        <fullName evidence="8">VLIG-type G domain-containing protein</fullName>
    </recommendedName>
</protein>
<organism evidence="6 7">
    <name type="scientific">Rotaria sordida</name>
    <dbReference type="NCBI Taxonomy" id="392033"/>
    <lineage>
        <taxon>Eukaryota</taxon>
        <taxon>Metazoa</taxon>
        <taxon>Spiralia</taxon>
        <taxon>Gnathifera</taxon>
        <taxon>Rotifera</taxon>
        <taxon>Eurotatoria</taxon>
        <taxon>Bdelloidea</taxon>
        <taxon>Philodinida</taxon>
        <taxon>Philodinidae</taxon>
        <taxon>Rotaria</taxon>
    </lineage>
</organism>